<name>A0A7H2BN47_9MICC</name>
<dbReference type="Pfam" id="PF06781">
    <property type="entry name" value="CrgA"/>
    <property type="match status" value="1"/>
</dbReference>
<evidence type="ECO:0000256" key="2">
    <source>
        <dbReference type="ARBA" id="ARBA00022618"/>
    </source>
</evidence>
<dbReference type="HAMAP" id="MF_00631">
    <property type="entry name" value="CrgA"/>
    <property type="match status" value="1"/>
</dbReference>
<protein>
    <recommendedName>
        <fullName evidence="7">Cell division protein CrgA</fullName>
    </recommendedName>
</protein>
<dbReference type="InterPro" id="IPR009619">
    <property type="entry name" value="CrgA"/>
</dbReference>
<dbReference type="EMBL" id="CP061538">
    <property type="protein sequence ID" value="QNV41093.1"/>
    <property type="molecule type" value="Genomic_DNA"/>
</dbReference>
<dbReference type="KEGG" id="rama:IDM48_11015"/>
<evidence type="ECO:0000313" key="9">
    <source>
        <dbReference type="EMBL" id="QNV41093.1"/>
    </source>
</evidence>
<evidence type="ECO:0000256" key="1">
    <source>
        <dbReference type="ARBA" id="ARBA00022475"/>
    </source>
</evidence>
<evidence type="ECO:0000256" key="5">
    <source>
        <dbReference type="ARBA" id="ARBA00023136"/>
    </source>
</evidence>
<evidence type="ECO:0000256" key="6">
    <source>
        <dbReference type="ARBA" id="ARBA00023306"/>
    </source>
</evidence>
<keyword evidence="5 7" id="KW-0472">Membrane</keyword>
<proteinExistence type="inferred from homology"/>
<keyword evidence="4 7" id="KW-1133">Transmembrane helix</keyword>
<dbReference type="GO" id="GO:0051301">
    <property type="term" value="P:cell division"/>
    <property type="evidence" value="ECO:0007669"/>
    <property type="project" value="UniProtKB-UniRule"/>
</dbReference>
<evidence type="ECO:0000256" key="3">
    <source>
        <dbReference type="ARBA" id="ARBA00022692"/>
    </source>
</evidence>
<comment type="subcellular location">
    <subcellularLocation>
        <location evidence="7">Cell membrane</location>
        <topology evidence="7">Multi-pass membrane protein</topology>
    </subcellularLocation>
</comment>
<evidence type="ECO:0000256" key="4">
    <source>
        <dbReference type="ARBA" id="ARBA00022989"/>
    </source>
</evidence>
<comment type="function">
    <text evidence="7">Involved in cell division.</text>
</comment>
<feature type="transmembrane region" description="Helical" evidence="7">
    <location>
        <begin position="56"/>
        <end position="78"/>
    </location>
</feature>
<evidence type="ECO:0000256" key="7">
    <source>
        <dbReference type="HAMAP-Rule" id="MF_00631"/>
    </source>
</evidence>
<organism evidence="9 10">
    <name type="scientific">Rothia amarae</name>
    <dbReference type="NCBI Taxonomy" id="169480"/>
    <lineage>
        <taxon>Bacteria</taxon>
        <taxon>Bacillati</taxon>
        <taxon>Actinomycetota</taxon>
        <taxon>Actinomycetes</taxon>
        <taxon>Micrococcales</taxon>
        <taxon>Micrococcaceae</taxon>
        <taxon>Rothia</taxon>
    </lineage>
</organism>
<dbReference type="GO" id="GO:0005886">
    <property type="term" value="C:plasma membrane"/>
    <property type="evidence" value="ECO:0007669"/>
    <property type="project" value="UniProtKB-SubCell"/>
</dbReference>
<keyword evidence="6 7" id="KW-0131">Cell cycle</keyword>
<feature type="region of interest" description="Disordered" evidence="8">
    <location>
        <begin position="1"/>
        <end position="31"/>
    </location>
</feature>
<gene>
    <name evidence="7" type="primary">crgA</name>
    <name evidence="9" type="ORF">IDM48_11015</name>
</gene>
<keyword evidence="10" id="KW-1185">Reference proteome</keyword>
<feature type="transmembrane region" description="Helical" evidence="7">
    <location>
        <begin position="85"/>
        <end position="107"/>
    </location>
</feature>
<dbReference type="AlphaFoldDB" id="A0A7H2BN47"/>
<accession>A0A7H2BN47</accession>
<reference evidence="9 10" key="1">
    <citation type="submission" date="2020-09" db="EMBL/GenBank/DDBJ databases">
        <title>Investigation of environmental microbe.</title>
        <authorList>
            <person name="Ou Y."/>
            <person name="Kang Q."/>
        </authorList>
    </citation>
    <scope>NUCLEOTIDE SEQUENCE [LARGE SCALE GENOMIC DNA]</scope>
    <source>
        <strain evidence="9 10">KJZ-9</strain>
    </source>
</reference>
<evidence type="ECO:0000313" key="10">
    <source>
        <dbReference type="Proteomes" id="UP000516421"/>
    </source>
</evidence>
<sequence>MSSLSGRGGNVAESAKKKSSQGSVSSEDREFEANEAALRRIAKEMTVDEFASPTPLWYRVIMFSLVVLGILWIMTFYITEARFPIAAIGMWNIAIGVGLMMSGMIMMTRWK</sequence>
<keyword evidence="1 7" id="KW-1003">Cell membrane</keyword>
<keyword evidence="2 7" id="KW-0132">Cell division</keyword>
<keyword evidence="3 7" id="KW-0812">Transmembrane</keyword>
<evidence type="ECO:0000256" key="8">
    <source>
        <dbReference type="SAM" id="MobiDB-lite"/>
    </source>
</evidence>
<dbReference type="Proteomes" id="UP000516421">
    <property type="component" value="Chromosome"/>
</dbReference>
<comment type="similarity">
    <text evidence="7">Belongs to the CrgA family.</text>
</comment>